<name>A0ABP0ZVV1_9ASCO</name>
<dbReference type="GeneID" id="92210976"/>
<feature type="region of interest" description="Disordered" evidence="3">
    <location>
        <begin position="1186"/>
        <end position="1247"/>
    </location>
</feature>
<evidence type="ECO:0008006" key="8">
    <source>
        <dbReference type="Google" id="ProtNLM"/>
    </source>
</evidence>
<dbReference type="EMBL" id="OZ022412">
    <property type="protein sequence ID" value="CAK9441954.1"/>
    <property type="molecule type" value="Genomic_DNA"/>
</dbReference>
<evidence type="ECO:0000256" key="2">
    <source>
        <dbReference type="ARBA" id="ARBA00023242"/>
    </source>
</evidence>
<proteinExistence type="predicted"/>
<dbReference type="InterPro" id="IPR016024">
    <property type="entry name" value="ARM-type_fold"/>
</dbReference>
<accession>A0ABP0ZVV1</accession>
<feature type="domain" description="RRP12 HEAT" evidence="4">
    <location>
        <begin position="371"/>
        <end position="676"/>
    </location>
</feature>
<dbReference type="Pfam" id="PF25772">
    <property type="entry name" value="HEAT_RRP12_N"/>
    <property type="match status" value="1"/>
</dbReference>
<dbReference type="PANTHER" id="PTHR48287:SF1">
    <property type="entry name" value="ARM REPEAT SUPERFAMILY PROTEIN"/>
    <property type="match status" value="1"/>
</dbReference>
<dbReference type="InterPro" id="IPR012978">
    <property type="entry name" value="HEAT_RRP12"/>
</dbReference>
<feature type="region of interest" description="Disordered" evidence="3">
    <location>
        <begin position="1077"/>
        <end position="1106"/>
    </location>
</feature>
<gene>
    <name evidence="6" type="ORF">LODBEIA_P57800</name>
</gene>
<evidence type="ECO:0000313" key="7">
    <source>
        <dbReference type="Proteomes" id="UP001497383"/>
    </source>
</evidence>
<dbReference type="InterPro" id="IPR057860">
    <property type="entry name" value="HEAT_RRP12_N"/>
</dbReference>
<feature type="domain" description="RRP12 N-terminal HEAT" evidence="5">
    <location>
        <begin position="46"/>
        <end position="264"/>
    </location>
</feature>
<dbReference type="RefSeq" id="XP_066832718.1">
    <property type="nucleotide sequence ID" value="XM_066976150.1"/>
</dbReference>
<keyword evidence="2" id="KW-0539">Nucleus</keyword>
<evidence type="ECO:0000259" key="4">
    <source>
        <dbReference type="Pfam" id="PF08161"/>
    </source>
</evidence>
<feature type="region of interest" description="Disordered" evidence="3">
    <location>
        <begin position="1035"/>
        <end position="1064"/>
    </location>
</feature>
<organism evidence="6 7">
    <name type="scientific">Lodderomyces beijingensis</name>
    <dbReference type="NCBI Taxonomy" id="1775926"/>
    <lineage>
        <taxon>Eukaryota</taxon>
        <taxon>Fungi</taxon>
        <taxon>Dikarya</taxon>
        <taxon>Ascomycota</taxon>
        <taxon>Saccharomycotina</taxon>
        <taxon>Pichiomycetes</taxon>
        <taxon>Debaryomycetaceae</taxon>
        <taxon>Candida/Lodderomyces clade</taxon>
        <taxon>Lodderomyces</taxon>
    </lineage>
</organism>
<reference evidence="6 7" key="1">
    <citation type="submission" date="2024-03" db="EMBL/GenBank/DDBJ databases">
        <authorList>
            <person name="Brejova B."/>
        </authorList>
    </citation>
    <scope>NUCLEOTIDE SEQUENCE [LARGE SCALE GENOMIC DNA]</scope>
    <source>
        <strain evidence="6 7">CBS 14171</strain>
    </source>
</reference>
<dbReference type="Pfam" id="PF08161">
    <property type="entry name" value="RRP12_HEAT"/>
    <property type="match status" value="1"/>
</dbReference>
<keyword evidence="7" id="KW-1185">Reference proteome</keyword>
<comment type="subcellular location">
    <subcellularLocation>
        <location evidence="1">Nucleus</location>
    </subcellularLocation>
</comment>
<feature type="compositionally biased region" description="Basic residues" evidence="3">
    <location>
        <begin position="1190"/>
        <end position="1199"/>
    </location>
</feature>
<evidence type="ECO:0000313" key="6">
    <source>
        <dbReference type="EMBL" id="CAK9441954.1"/>
    </source>
</evidence>
<evidence type="ECO:0000259" key="5">
    <source>
        <dbReference type="Pfam" id="PF25772"/>
    </source>
</evidence>
<dbReference type="InterPro" id="IPR052087">
    <property type="entry name" value="RRP12"/>
</dbReference>
<sequence>MSDLNHRDDNEDDDVGLVASAGADDRKLFDHHELEDKLSKIRTQINSKLENQKHLAIILSAVEENIEEQNNEKTPVSYVVSFLSLLDQCIRDDQILDNNLAATTTYFLDLLFPFTPKPLLKQKFQEILLKLSSPLNVNADGPLVRSTIGALETLLLAQDSSQWLNRGAVSPTRAFVALIELSFDTRPKVRRRAQEAVKQILQNPPPSPSPIHVVSTTASDLSLRHLQELLEKYRQHKRGSSNKELNSQLIHALQLITVITSANSWPVKNIEALCDVLLEISKTSDQFLVGAAFEAFEGLFKSMTNVIDVAKYTRVLKIIFDLKPSVNDSHLSVTWLAVVAKALEGFSSLSPLECIKLLPQSLKSISNFLASDSRDIYTSASNCLSACVSLTIPETFLLQPNAEYSITEEIEEEVDNFITFAAQLIEGDLFSVTYQNATGSILEFVKTALLKFRYRANPDFLNIVKIVGDWRTNEAESFPYNKEAEDCIAAAISSIGPEAVLGVIPLNLGANVAGPGRAWLLPILKDNVRFAELNFYKKQILPVVNFFETKITSSANKESMNNKIFQTIIDQVWSLLPRFSDLPKDLRSAFDEEFATKLADLMFAKVELRTPICHAWRNLVESNLSYRDGAPSDDSTSSSLLLLQQEFPVQESAKNIEYLASIASNILTVLFNIFSYTLPESRGFVLETIEVFLKIVPTAELATTFDKVCGMLKNAMDNDSTTKVKGGDPTPDASVTMMDLVVVMAKYLPESSHNALFSIFALTVVLEDKPLLQKRSYRILTNLGASDKGRKSIEKFIAEIEGKVIATADATNQSARSARLNAILVILEILPQSDLYFIPATLQEVIMATKDVNERSRGLSYQILIKMGQKMKEGGVVENSKVPGFDEDAAPSEASLTEFFTMVSAGLAAQNPHMISATITAISCLVFEFKDELPTETLMEIASTVELFLTHNSREIAKSAIGFVKVEVLSLPEELVRTNLTELLAKLMRWSHEHKGHFKSKVKHIVERLIRKFGVEEVESAIPEEDRKLVANIKKTRNRAKRKQETSGNVDAGHEDKSNKKSKKKFVSAYEEVLHDSDISDDGDDDNKVDIYDEDGDRAKRGKKPTQFIVESGDEPLNLLDRQALAHISSSKPKKSFKSELKSKVDEFKTKNGKLVFAESGEKEQDPLAKKSSGIDAYLDAVKQAPVRGQKNKLKFKKTKNGDDGESWSDDDEEQNAPSPFKSKSKVLGRSKISKPTKQKFKAKKKL</sequence>
<protein>
    <recommendedName>
        <fullName evidence="8">Ribosomal RNA-processing protein 12-like conserved domain-containing protein</fullName>
    </recommendedName>
</protein>
<feature type="compositionally biased region" description="Acidic residues" evidence="3">
    <location>
        <begin position="1204"/>
        <end position="1215"/>
    </location>
</feature>
<evidence type="ECO:0000256" key="1">
    <source>
        <dbReference type="ARBA" id="ARBA00004123"/>
    </source>
</evidence>
<feature type="compositionally biased region" description="Basic residues" evidence="3">
    <location>
        <begin position="1223"/>
        <end position="1247"/>
    </location>
</feature>
<dbReference type="Proteomes" id="UP001497383">
    <property type="component" value="Chromosome 8"/>
</dbReference>
<dbReference type="PANTHER" id="PTHR48287">
    <property type="entry name" value="ARM REPEAT SUPERFAMILY PROTEIN"/>
    <property type="match status" value="1"/>
</dbReference>
<evidence type="ECO:0000256" key="3">
    <source>
        <dbReference type="SAM" id="MobiDB-lite"/>
    </source>
</evidence>
<dbReference type="SUPFAM" id="SSF48371">
    <property type="entry name" value="ARM repeat"/>
    <property type="match status" value="1"/>
</dbReference>